<dbReference type="PANTHER" id="PTHR43117:SF4">
    <property type="entry name" value="OSMOPROTECTANT IMPORT ATP-BINDING PROTEIN OSMV"/>
    <property type="match status" value="1"/>
</dbReference>
<organism evidence="8 9">
    <name type="scientific">Frankia nepalensis</name>
    <dbReference type="NCBI Taxonomy" id="1836974"/>
    <lineage>
        <taxon>Bacteria</taxon>
        <taxon>Bacillati</taxon>
        <taxon>Actinomycetota</taxon>
        <taxon>Actinomycetes</taxon>
        <taxon>Frankiales</taxon>
        <taxon>Frankiaceae</taxon>
        <taxon>Frankia</taxon>
    </lineage>
</organism>
<protein>
    <recommendedName>
        <fullName evidence="5">ABC-type quaternary amine transporter</fullName>
        <ecNumber evidence="5">7.6.2.9</ecNumber>
    </recommendedName>
</protein>
<dbReference type="EC" id="7.6.2.9" evidence="5"/>
<dbReference type="EMBL" id="JAEACQ010000172">
    <property type="protein sequence ID" value="MBL7628126.1"/>
    <property type="molecule type" value="Genomic_DNA"/>
</dbReference>
<dbReference type="Pfam" id="PF00005">
    <property type="entry name" value="ABC_tran"/>
    <property type="match status" value="1"/>
</dbReference>
<sequence length="362" mass="38188">MIVLEGVGKSYPDGTVAVADLSFEVAAGELVCLVGPSGCGKTTTLKMINRLVEPTAGRILVAGEDVRAVDPVRLRRRIGYVIQQVGLFPHLTVRANVATVPRLLRWNRAKARARADELLELVGLDPGVVGGRYPSELSGGQQQRVGVARALAADPPVLLMDEPFSAIDPIARERLQDEFARLRREISKTIVFVTHDIDEAIRLADRVAVFRATDDGGRLEQIDTPAGILARPATDFVADFTGAERTLRRLDVTTLRLADLEPPLVPVAAGVGSAPAQAGLAQADPGQADPGRDGADSGRPVVVGARLSDALTALLARDDARLPVYHGPDGGQAVGTSNPSLAGYLTPASLHAALRRGADVSV</sequence>
<dbReference type="InterPro" id="IPR027417">
    <property type="entry name" value="P-loop_NTPase"/>
</dbReference>
<dbReference type="PROSITE" id="PS50893">
    <property type="entry name" value="ABC_TRANSPORTER_2"/>
    <property type="match status" value="1"/>
</dbReference>
<keyword evidence="3" id="KW-0547">Nucleotide-binding</keyword>
<proteinExistence type="inferred from homology"/>
<evidence type="ECO:0000256" key="6">
    <source>
        <dbReference type="SAM" id="MobiDB-lite"/>
    </source>
</evidence>
<dbReference type="CDD" id="cd03295">
    <property type="entry name" value="ABC_OpuCA_Osmoprotection"/>
    <property type="match status" value="1"/>
</dbReference>
<dbReference type="GO" id="GO:0016887">
    <property type="term" value="F:ATP hydrolysis activity"/>
    <property type="evidence" value="ECO:0007669"/>
    <property type="project" value="InterPro"/>
</dbReference>
<dbReference type="InterPro" id="IPR003593">
    <property type="entry name" value="AAA+_ATPase"/>
</dbReference>
<dbReference type="PROSITE" id="PS00211">
    <property type="entry name" value="ABC_TRANSPORTER_1"/>
    <property type="match status" value="1"/>
</dbReference>
<keyword evidence="2" id="KW-0813">Transport</keyword>
<dbReference type="GO" id="GO:0005524">
    <property type="term" value="F:ATP binding"/>
    <property type="evidence" value="ECO:0007669"/>
    <property type="project" value="UniProtKB-KW"/>
</dbReference>
<keyword evidence="4 8" id="KW-0067">ATP-binding</keyword>
<evidence type="ECO:0000256" key="1">
    <source>
        <dbReference type="ARBA" id="ARBA00005417"/>
    </source>
</evidence>
<evidence type="ECO:0000256" key="4">
    <source>
        <dbReference type="ARBA" id="ARBA00022840"/>
    </source>
</evidence>
<dbReference type="GO" id="GO:0015418">
    <property type="term" value="F:ABC-type quaternary ammonium compound transporting activity"/>
    <property type="evidence" value="ECO:0007669"/>
    <property type="project" value="UniProtKB-EC"/>
</dbReference>
<dbReference type="PANTHER" id="PTHR43117">
    <property type="entry name" value="OSMOPROTECTANT IMPORT ATP-BINDING PROTEIN OSMV"/>
    <property type="match status" value="1"/>
</dbReference>
<dbReference type="SMART" id="SM00382">
    <property type="entry name" value="AAA"/>
    <property type="match status" value="1"/>
</dbReference>
<evidence type="ECO:0000259" key="7">
    <source>
        <dbReference type="PROSITE" id="PS50893"/>
    </source>
</evidence>
<feature type="domain" description="ABC transporter" evidence="7">
    <location>
        <begin position="2"/>
        <end position="241"/>
    </location>
</feature>
<evidence type="ECO:0000256" key="3">
    <source>
        <dbReference type="ARBA" id="ARBA00022741"/>
    </source>
</evidence>
<dbReference type="AlphaFoldDB" id="A0A937URT3"/>
<evidence type="ECO:0000256" key="5">
    <source>
        <dbReference type="ARBA" id="ARBA00066388"/>
    </source>
</evidence>
<gene>
    <name evidence="8" type="ORF">I7412_13410</name>
</gene>
<dbReference type="Proteomes" id="UP000604475">
    <property type="component" value="Unassembled WGS sequence"/>
</dbReference>
<keyword evidence="9" id="KW-1185">Reference proteome</keyword>
<comment type="caution">
    <text evidence="8">The sequence shown here is derived from an EMBL/GenBank/DDBJ whole genome shotgun (WGS) entry which is preliminary data.</text>
</comment>
<feature type="region of interest" description="Disordered" evidence="6">
    <location>
        <begin position="276"/>
        <end position="300"/>
    </location>
</feature>
<accession>A0A937URT3</accession>
<dbReference type="SUPFAM" id="SSF52540">
    <property type="entry name" value="P-loop containing nucleoside triphosphate hydrolases"/>
    <property type="match status" value="1"/>
</dbReference>
<name>A0A937URT3_9ACTN</name>
<dbReference type="InterPro" id="IPR003439">
    <property type="entry name" value="ABC_transporter-like_ATP-bd"/>
</dbReference>
<evidence type="ECO:0000313" key="9">
    <source>
        <dbReference type="Proteomes" id="UP000604475"/>
    </source>
</evidence>
<comment type="similarity">
    <text evidence="1">Belongs to the ABC transporter superfamily.</text>
</comment>
<reference evidence="8" key="1">
    <citation type="submission" date="2020-12" db="EMBL/GenBank/DDBJ databases">
        <title>Genomic characterization of non-nitrogen-fixing Frankia strains.</title>
        <authorList>
            <person name="Carlos-Shanley C."/>
            <person name="Guerra T."/>
            <person name="Hahn D."/>
        </authorList>
    </citation>
    <scope>NUCLEOTIDE SEQUENCE</scope>
    <source>
        <strain evidence="8">CN6</strain>
    </source>
</reference>
<dbReference type="Gene3D" id="3.40.50.300">
    <property type="entry name" value="P-loop containing nucleotide triphosphate hydrolases"/>
    <property type="match status" value="1"/>
</dbReference>
<dbReference type="RefSeq" id="WP_203006441.1">
    <property type="nucleotide sequence ID" value="NZ_JADWYU010000249.1"/>
</dbReference>
<evidence type="ECO:0000256" key="2">
    <source>
        <dbReference type="ARBA" id="ARBA00022448"/>
    </source>
</evidence>
<dbReference type="FunFam" id="3.40.50.300:FF:000425">
    <property type="entry name" value="Probable ABC transporter, ATP-binding subunit"/>
    <property type="match status" value="1"/>
</dbReference>
<evidence type="ECO:0000313" key="8">
    <source>
        <dbReference type="EMBL" id="MBL7628126.1"/>
    </source>
</evidence>
<dbReference type="InterPro" id="IPR017871">
    <property type="entry name" value="ABC_transporter-like_CS"/>
</dbReference>